<proteinExistence type="predicted"/>
<name>A0A9P5SR02_9FUNG</name>
<dbReference type="Proteomes" id="UP000696485">
    <property type="component" value="Unassembled WGS sequence"/>
</dbReference>
<keyword evidence="2" id="KW-1185">Reference proteome</keyword>
<evidence type="ECO:0000313" key="2">
    <source>
        <dbReference type="Proteomes" id="UP000696485"/>
    </source>
</evidence>
<reference evidence="1" key="1">
    <citation type="journal article" date="2020" name="Fungal Divers.">
        <title>Resolving the Mortierellaceae phylogeny through synthesis of multi-gene phylogenetics and phylogenomics.</title>
        <authorList>
            <person name="Vandepol N."/>
            <person name="Liber J."/>
            <person name="Desiro A."/>
            <person name="Na H."/>
            <person name="Kennedy M."/>
            <person name="Barry K."/>
            <person name="Grigoriev I.V."/>
            <person name="Miller A.N."/>
            <person name="O'Donnell K."/>
            <person name="Stajich J.E."/>
            <person name="Bonito G."/>
        </authorList>
    </citation>
    <scope>NUCLEOTIDE SEQUENCE</scope>
    <source>
        <strain evidence="1">NVP1</strain>
    </source>
</reference>
<protein>
    <submittedName>
        <fullName evidence="1">Uncharacterized protein</fullName>
    </submittedName>
</protein>
<dbReference type="Gene3D" id="3.80.10.10">
    <property type="entry name" value="Ribonuclease Inhibitor"/>
    <property type="match status" value="1"/>
</dbReference>
<dbReference type="InterPro" id="IPR032675">
    <property type="entry name" value="LRR_dom_sf"/>
</dbReference>
<organism evidence="1 2">
    <name type="scientific">Podila minutissima</name>
    <dbReference type="NCBI Taxonomy" id="64525"/>
    <lineage>
        <taxon>Eukaryota</taxon>
        <taxon>Fungi</taxon>
        <taxon>Fungi incertae sedis</taxon>
        <taxon>Mucoromycota</taxon>
        <taxon>Mortierellomycotina</taxon>
        <taxon>Mortierellomycetes</taxon>
        <taxon>Mortierellales</taxon>
        <taxon>Mortierellaceae</taxon>
        <taxon>Podila</taxon>
    </lineage>
</organism>
<gene>
    <name evidence="1" type="ORF">BG006_009057</name>
</gene>
<dbReference type="EMBL" id="JAAAUY010000064">
    <property type="protein sequence ID" value="KAF9336319.1"/>
    <property type="molecule type" value="Genomic_DNA"/>
</dbReference>
<sequence length="384" mass="43516">MSTLQMLWRKTCHHLETFDINGHSILDPGKFREVQGQDEEVDTKENSIQHLRLSNFSSVHPQEILEAWIVPCHRLKTLVWNLDLSHIPTEWETESVPDHWPQIEAIEITTERSRKITDKQLAAILSRARRRRAEGDPGGLLKLDVRGTGCSELSWQVLRTREAPRTSVSAVLPRLIVSHFQTLTELSVTNCMDVSSPMVQEVLSSCPALKSIAANSIHVLDIAAGDPWVCLGLQSWSVFIDFSSNNGGMETISLKKDKLNDLQPLVYKHLANLTELQLLNLDYKPPLPRQSNQSSATQLPTLDWQLKRGLDALSSLTKLREVHFLQRNRMGMTTSSAKWMIENWVLRGPIKLESVEGRLGRQKAEERVIGKMLREHGVQVPMLA</sequence>
<accession>A0A9P5SR02</accession>
<comment type="caution">
    <text evidence="1">The sequence shown here is derived from an EMBL/GenBank/DDBJ whole genome shotgun (WGS) entry which is preliminary data.</text>
</comment>
<evidence type="ECO:0000313" key="1">
    <source>
        <dbReference type="EMBL" id="KAF9336319.1"/>
    </source>
</evidence>
<dbReference type="AlphaFoldDB" id="A0A9P5SR02"/>
<dbReference type="SUPFAM" id="SSF52047">
    <property type="entry name" value="RNI-like"/>
    <property type="match status" value="1"/>
</dbReference>